<dbReference type="VEuPathDB" id="FungiDB:RhiirFUN_014728"/>
<dbReference type="OrthoDB" id="2368894at2759"/>
<dbReference type="EMBL" id="LLXJ01001711">
    <property type="protein sequence ID" value="PKC01055.1"/>
    <property type="molecule type" value="Genomic_DNA"/>
</dbReference>
<reference evidence="2 5" key="1">
    <citation type="submission" date="2016-04" db="EMBL/GenBank/DDBJ databases">
        <title>Genome analyses suggest a sexual origin of heterokaryosis in a supposedly ancient asexual fungus.</title>
        <authorList>
            <person name="Ropars J."/>
            <person name="Sedzielewska K."/>
            <person name="Noel J."/>
            <person name="Charron P."/>
            <person name="Farinelli L."/>
            <person name="Marton T."/>
            <person name="Kruger M."/>
            <person name="Pelin A."/>
            <person name="Brachmann A."/>
            <person name="Corradi N."/>
        </authorList>
    </citation>
    <scope>NUCLEOTIDE SEQUENCE [LARGE SCALE GENOMIC DNA]</scope>
    <source>
        <strain evidence="2 5">A5</strain>
    </source>
</reference>
<dbReference type="EMBL" id="LLXH01000362">
    <property type="protein sequence ID" value="PKC67929.1"/>
    <property type="molecule type" value="Genomic_DNA"/>
</dbReference>
<dbReference type="AlphaFoldDB" id="A0A2I1EM26"/>
<accession>A0A2I1EM26</accession>
<dbReference type="Proteomes" id="UP000232688">
    <property type="component" value="Unassembled WGS sequence"/>
</dbReference>
<dbReference type="VEuPathDB" id="FungiDB:RhiirFUN_014761"/>
<reference evidence="2 5" key="2">
    <citation type="submission" date="2017-09" db="EMBL/GenBank/DDBJ databases">
        <title>Extensive intraspecific genome diversity in a model arbuscular mycorrhizal fungus.</title>
        <authorList>
            <person name="Chen E.C."/>
            <person name="Morin E."/>
            <person name="Beaudet D."/>
            <person name="Noel J."/>
            <person name="Ndikumana S."/>
            <person name="Charron P."/>
            <person name="St-Onge C."/>
            <person name="Giorgi J."/>
            <person name="Grigoriev I.V."/>
            <person name="Roux C."/>
            <person name="Martin F.M."/>
            <person name="Corradi N."/>
        </authorList>
    </citation>
    <scope>NUCLEOTIDE SEQUENCE [LARGE SCALE GENOMIC DNA]</scope>
    <source>
        <strain evidence="2 5">A5</strain>
    </source>
</reference>
<feature type="region of interest" description="Disordered" evidence="1">
    <location>
        <begin position="98"/>
        <end position="126"/>
    </location>
</feature>
<dbReference type="Proteomes" id="UP000232722">
    <property type="component" value="Unassembled WGS sequence"/>
</dbReference>
<comment type="caution">
    <text evidence="2">The sequence shown here is derived from an EMBL/GenBank/DDBJ whole genome shotgun (WGS) entry which is preliminary data.</text>
</comment>
<evidence type="ECO:0008006" key="6">
    <source>
        <dbReference type="Google" id="ProtNLM"/>
    </source>
</evidence>
<evidence type="ECO:0000313" key="4">
    <source>
        <dbReference type="Proteomes" id="UP000232688"/>
    </source>
</evidence>
<protein>
    <recommendedName>
        <fullName evidence="6">Myb-like domain-containing protein</fullName>
    </recommendedName>
</protein>
<gene>
    <name evidence="3" type="ORF">RhiirA1_508357</name>
    <name evidence="2" type="ORF">RhiirA5_382022</name>
</gene>
<reference evidence="3 4" key="3">
    <citation type="submission" date="2017-10" db="EMBL/GenBank/DDBJ databases">
        <title>Extensive intraspecific genome diversity in a model arbuscular mycorrhizal fungus.</title>
        <authorList>
            <person name="Chen E.C.H."/>
            <person name="Morin E."/>
            <person name="Baudet D."/>
            <person name="Noel J."/>
            <person name="Ndikumana S."/>
            <person name="Charron P."/>
            <person name="St-Onge C."/>
            <person name="Giorgi J."/>
            <person name="Grigoriev I.V."/>
            <person name="Roux C."/>
            <person name="Martin F.M."/>
            <person name="Corradi N."/>
        </authorList>
    </citation>
    <scope>NUCLEOTIDE SEQUENCE [LARGE SCALE GENOMIC DNA]</scope>
    <source>
        <strain evidence="3 4">A1</strain>
    </source>
</reference>
<name>A0A2I1EM26_9GLOM</name>
<evidence type="ECO:0000256" key="1">
    <source>
        <dbReference type="SAM" id="MobiDB-lite"/>
    </source>
</evidence>
<organism evidence="2 5">
    <name type="scientific">Rhizophagus irregularis</name>
    <dbReference type="NCBI Taxonomy" id="588596"/>
    <lineage>
        <taxon>Eukaryota</taxon>
        <taxon>Fungi</taxon>
        <taxon>Fungi incertae sedis</taxon>
        <taxon>Mucoromycota</taxon>
        <taxon>Glomeromycotina</taxon>
        <taxon>Glomeromycetes</taxon>
        <taxon>Glomerales</taxon>
        <taxon>Glomeraceae</taxon>
        <taxon>Rhizophagus</taxon>
    </lineage>
</organism>
<feature type="compositionally biased region" description="Low complexity" evidence="1">
    <location>
        <begin position="112"/>
        <end position="126"/>
    </location>
</feature>
<evidence type="ECO:0000313" key="5">
    <source>
        <dbReference type="Proteomes" id="UP000232722"/>
    </source>
</evidence>
<reference evidence="3 4" key="4">
    <citation type="submission" date="2017-10" db="EMBL/GenBank/DDBJ databases">
        <title>Genome analyses suggest a sexual origin of heterokaryosis in a supposedly ancient asexual fungus.</title>
        <authorList>
            <person name="Corradi N."/>
            <person name="Sedzielewska K."/>
            <person name="Noel J."/>
            <person name="Charron P."/>
            <person name="Farinelli L."/>
            <person name="Marton T."/>
            <person name="Kruger M."/>
            <person name="Pelin A."/>
            <person name="Brachmann A."/>
            <person name="Corradi N."/>
        </authorList>
    </citation>
    <scope>NUCLEOTIDE SEQUENCE [LARGE SCALE GENOMIC DNA]</scope>
    <source>
        <strain evidence="3 4">A1</strain>
    </source>
</reference>
<sequence length="381" mass="43590">MDETIETITPSSNHTLSQLELDHPGHPTRDDYCHNQVIDRLIDFEREDYQVTGLGIEQEGYQDSIDFLSQQSIYQLDDNANQETFLTPSMPQTMDYQKGLAESSGEGTTQMLSRSSSSESPKQMSLSSLSSDIPIMWESPKQMSLSSFSSEIPTMWESPKQMSLSSFWESPKQMSLSSFSSESPTIWESPKQMSRSSFSSETPTMWESPKQMFLSSLSSEIPIMYESPKQMSLSSFSSESPTYVCESPKPMSYSSEVRTLVYKSYKSSKRMSWSEHSKSRKSSSGIKTNRCSWDDETDMCLLLYLEQNKGKIEKLDNPHSGVKVELWEGASRWMLAHGYNYSADQCYNRWKNNKRHYTNGILNEKKKPAQYKSVGRILGRM</sequence>
<proteinExistence type="predicted"/>
<evidence type="ECO:0000313" key="2">
    <source>
        <dbReference type="EMBL" id="PKC01055.1"/>
    </source>
</evidence>
<dbReference type="Gene3D" id="1.10.10.60">
    <property type="entry name" value="Homeodomain-like"/>
    <property type="match status" value="1"/>
</dbReference>
<evidence type="ECO:0000313" key="3">
    <source>
        <dbReference type="EMBL" id="PKC67929.1"/>
    </source>
</evidence>
<dbReference type="VEuPathDB" id="FungiDB:RhiirA1_508357"/>
<dbReference type="VEuPathDB" id="FungiDB:FUN_012358"/>